<keyword evidence="2" id="KW-1185">Reference proteome</keyword>
<dbReference type="EMBL" id="PTJA01000003">
    <property type="protein sequence ID" value="PPK82037.1"/>
    <property type="molecule type" value="Genomic_DNA"/>
</dbReference>
<evidence type="ECO:0000313" key="1">
    <source>
        <dbReference type="EMBL" id="PPK82037.1"/>
    </source>
</evidence>
<dbReference type="OrthoDB" id="8482216at2"/>
<organism evidence="1 2">
    <name type="scientific">Lacrimispora xylanisolvens</name>
    <dbReference type="NCBI Taxonomy" id="384636"/>
    <lineage>
        <taxon>Bacteria</taxon>
        <taxon>Bacillati</taxon>
        <taxon>Bacillota</taxon>
        <taxon>Clostridia</taxon>
        <taxon>Lachnospirales</taxon>
        <taxon>Lachnospiraceae</taxon>
        <taxon>Lacrimispora</taxon>
    </lineage>
</organism>
<sequence length="96" mass="11020">MSNLKQAIEILKQTKRCNDNMVADAKEKKAFGEAFDVAIQAVEIQIPQAVSDWHEDYGDCLWWSFPIDEPPYCGTPLDCDFPDRVTHFTRFAIPQN</sequence>
<gene>
    <name evidence="1" type="ORF">BXY41_103249</name>
</gene>
<dbReference type="AlphaFoldDB" id="A0A2S6HVV8"/>
<evidence type="ECO:0000313" key="2">
    <source>
        <dbReference type="Proteomes" id="UP000237749"/>
    </source>
</evidence>
<accession>A0A2S6HVV8</accession>
<dbReference type="RefSeq" id="WP_104436092.1">
    <property type="nucleotide sequence ID" value="NZ_PTJA01000003.1"/>
</dbReference>
<name>A0A2S6HVV8_9FIRM</name>
<dbReference type="Proteomes" id="UP000237749">
    <property type="component" value="Unassembled WGS sequence"/>
</dbReference>
<protein>
    <submittedName>
        <fullName evidence="1">Uncharacterized protein</fullName>
    </submittedName>
</protein>
<comment type="caution">
    <text evidence="1">The sequence shown here is derived from an EMBL/GenBank/DDBJ whole genome shotgun (WGS) entry which is preliminary data.</text>
</comment>
<reference evidence="1 2" key="1">
    <citation type="submission" date="2018-02" db="EMBL/GenBank/DDBJ databases">
        <title>Genomic Encyclopedia of Archaeal and Bacterial Type Strains, Phase II (KMG-II): from individual species to whole genera.</title>
        <authorList>
            <person name="Goeker M."/>
        </authorList>
    </citation>
    <scope>NUCLEOTIDE SEQUENCE [LARGE SCALE GENOMIC DNA]</scope>
    <source>
        <strain evidence="1 2">DSM 3808</strain>
    </source>
</reference>
<proteinExistence type="predicted"/>